<reference evidence="1 2" key="1">
    <citation type="submission" date="2013-07" db="EMBL/GenBank/DDBJ databases">
        <authorList>
            <person name="Weinstock G."/>
            <person name="Sodergren E."/>
            <person name="Wylie T."/>
            <person name="Fulton L."/>
            <person name="Fulton R."/>
            <person name="Fronick C."/>
            <person name="O'Laughlin M."/>
            <person name="Godfrey J."/>
            <person name="Miner T."/>
            <person name="Herter B."/>
            <person name="Appelbaum E."/>
            <person name="Cordes M."/>
            <person name="Lek S."/>
            <person name="Wollam A."/>
            <person name="Pepin K.H."/>
            <person name="Palsikar V.B."/>
            <person name="Mitreva M."/>
            <person name="Wilson R.K."/>
        </authorList>
    </citation>
    <scope>NUCLEOTIDE SEQUENCE [LARGE SCALE GENOMIC DNA]</scope>
    <source>
        <strain evidence="1 2">ATCC 14940</strain>
    </source>
</reference>
<name>A0ABC9TVU3_CLOSY</name>
<sequence length="42" mass="4865">MDHAPVGKEVPEHLAGILASQITVEDFFIITPYFRLLTWFNF</sequence>
<comment type="caution">
    <text evidence="1">The sequence shown here is derived from an EMBL/GenBank/DDBJ whole genome shotgun (WGS) entry which is preliminary data.</text>
</comment>
<proteinExistence type="predicted"/>
<accession>A0ABC9TVU3</accession>
<dbReference type="AlphaFoldDB" id="A0ABC9TVU3"/>
<gene>
    <name evidence="1" type="ORF">CLOSYM_03075</name>
</gene>
<evidence type="ECO:0000313" key="1">
    <source>
        <dbReference type="EMBL" id="ERI75745.1"/>
    </source>
</evidence>
<dbReference type="Proteomes" id="UP000016491">
    <property type="component" value="Unassembled WGS sequence"/>
</dbReference>
<dbReference type="EMBL" id="AWSU01000236">
    <property type="protein sequence ID" value="ERI75745.1"/>
    <property type="molecule type" value="Genomic_DNA"/>
</dbReference>
<organism evidence="1 2">
    <name type="scientific">[Clostridium] symbiosum ATCC 14940</name>
    <dbReference type="NCBI Taxonomy" id="411472"/>
    <lineage>
        <taxon>Bacteria</taxon>
        <taxon>Bacillati</taxon>
        <taxon>Bacillota</taxon>
        <taxon>Clostridia</taxon>
        <taxon>Lachnospirales</taxon>
        <taxon>Lachnospiraceae</taxon>
        <taxon>Otoolea</taxon>
    </lineage>
</organism>
<evidence type="ECO:0000313" key="2">
    <source>
        <dbReference type="Proteomes" id="UP000016491"/>
    </source>
</evidence>
<protein>
    <submittedName>
        <fullName evidence="1">Uncharacterized protein</fullName>
    </submittedName>
</protein>